<gene>
    <name evidence="2" type="ORF">TRFO_36324</name>
</gene>
<dbReference type="Pfam" id="PF00071">
    <property type="entry name" value="Ras"/>
    <property type="match status" value="1"/>
</dbReference>
<dbReference type="InterPro" id="IPR001806">
    <property type="entry name" value="Small_GTPase"/>
</dbReference>
<sequence length="126" mass="14141">MFSRNSDVCILVCDIISPSSIKNLGEWEKRLKDSGCDPPIIVAVNKIDLDPNFEEHFFEMAPKIMEHFPDIMFVSALSGSGIHELFRLAAEKATEYDSRHDPNDRKKKPKTINPANNDGSSEKGCC</sequence>
<evidence type="ECO:0000313" key="3">
    <source>
        <dbReference type="Proteomes" id="UP000179807"/>
    </source>
</evidence>
<proteinExistence type="predicted"/>
<reference evidence="2" key="1">
    <citation type="submission" date="2016-10" db="EMBL/GenBank/DDBJ databases">
        <authorList>
            <person name="Benchimol M."/>
            <person name="Almeida L.G."/>
            <person name="Vasconcelos A.T."/>
            <person name="Perreira-Neves A."/>
            <person name="Rosa I.A."/>
            <person name="Tasca T."/>
            <person name="Bogo M.R."/>
            <person name="de Souza W."/>
        </authorList>
    </citation>
    <scope>NUCLEOTIDE SEQUENCE [LARGE SCALE GENOMIC DNA]</scope>
    <source>
        <strain evidence="2">K</strain>
    </source>
</reference>
<dbReference type="InterPro" id="IPR027417">
    <property type="entry name" value="P-loop_NTPase"/>
</dbReference>
<dbReference type="RefSeq" id="XP_068350632.1">
    <property type="nucleotide sequence ID" value="XM_068510763.1"/>
</dbReference>
<protein>
    <submittedName>
        <fullName evidence="2">Small GTPase rabi</fullName>
    </submittedName>
</protein>
<evidence type="ECO:0000256" key="1">
    <source>
        <dbReference type="SAM" id="MobiDB-lite"/>
    </source>
</evidence>
<feature type="compositionally biased region" description="Basic and acidic residues" evidence="1">
    <location>
        <begin position="94"/>
        <end position="104"/>
    </location>
</feature>
<name>A0A1J4JGS5_9EUKA</name>
<dbReference type="AlphaFoldDB" id="A0A1J4JGS5"/>
<dbReference type="Gene3D" id="3.40.50.300">
    <property type="entry name" value="P-loop containing nucleotide triphosphate hydrolases"/>
    <property type="match status" value="1"/>
</dbReference>
<dbReference type="GO" id="GO:0005525">
    <property type="term" value="F:GTP binding"/>
    <property type="evidence" value="ECO:0007669"/>
    <property type="project" value="InterPro"/>
</dbReference>
<evidence type="ECO:0000313" key="2">
    <source>
        <dbReference type="EMBL" id="OHS97495.1"/>
    </source>
</evidence>
<feature type="region of interest" description="Disordered" evidence="1">
    <location>
        <begin position="94"/>
        <end position="126"/>
    </location>
</feature>
<dbReference type="GeneID" id="94845467"/>
<organism evidence="2 3">
    <name type="scientific">Tritrichomonas foetus</name>
    <dbReference type="NCBI Taxonomy" id="1144522"/>
    <lineage>
        <taxon>Eukaryota</taxon>
        <taxon>Metamonada</taxon>
        <taxon>Parabasalia</taxon>
        <taxon>Tritrichomonadida</taxon>
        <taxon>Tritrichomonadidae</taxon>
        <taxon>Tritrichomonas</taxon>
    </lineage>
</organism>
<accession>A0A1J4JGS5</accession>
<keyword evidence="3" id="KW-1185">Reference proteome</keyword>
<dbReference type="SUPFAM" id="SSF52540">
    <property type="entry name" value="P-loop containing nucleoside triphosphate hydrolases"/>
    <property type="match status" value="1"/>
</dbReference>
<dbReference type="VEuPathDB" id="TrichDB:TRFO_36324"/>
<dbReference type="EMBL" id="MLAK01001113">
    <property type="protein sequence ID" value="OHS97495.1"/>
    <property type="molecule type" value="Genomic_DNA"/>
</dbReference>
<dbReference type="GO" id="GO:0003924">
    <property type="term" value="F:GTPase activity"/>
    <property type="evidence" value="ECO:0007669"/>
    <property type="project" value="InterPro"/>
</dbReference>
<comment type="caution">
    <text evidence="2">The sequence shown here is derived from an EMBL/GenBank/DDBJ whole genome shotgun (WGS) entry which is preliminary data.</text>
</comment>
<dbReference type="Proteomes" id="UP000179807">
    <property type="component" value="Unassembled WGS sequence"/>
</dbReference>